<dbReference type="Proteomes" id="UP001458415">
    <property type="component" value="Unassembled WGS sequence"/>
</dbReference>
<dbReference type="InterPro" id="IPR015854">
    <property type="entry name" value="ABC_transpr_LolD-like"/>
</dbReference>
<keyword evidence="3 6" id="KW-0067">ATP-binding</keyword>
<sequence>MTQHVHGLRTTEEAAVSTPAPAPGRASSDGSAAHARGLTKAYGTGETAVLALDAVDVDIARGRFTAVMGPSGSGKSTLMHCLAGLDTVSAGQVWIGDTEITGLRDRELTRLRRDRIGFMFQSFNLIPTLNALENITLPMDIAGRRPDEAWLDQVIDTLGLRNRLTHRPSQLSGGQQQRVACARALASRPELIFADEPTGNLDSRAGLEVLGFLRDAVDTLGQTVVMVTHDPGAAAHSDLVLYLADGRIVDEMEHPTAEAVLERMRLFTGGTTRAAGPALDRRNVRAVRDGEDGRDGADGTAGSRDRSVGGGRLLHDGDGTAVGEA</sequence>
<evidence type="ECO:0000256" key="3">
    <source>
        <dbReference type="ARBA" id="ARBA00022840"/>
    </source>
</evidence>
<feature type="compositionally biased region" description="Basic and acidic residues" evidence="4">
    <location>
        <begin position="287"/>
        <end position="318"/>
    </location>
</feature>
<proteinExistence type="predicted"/>
<evidence type="ECO:0000259" key="5">
    <source>
        <dbReference type="PROSITE" id="PS50893"/>
    </source>
</evidence>
<evidence type="ECO:0000256" key="1">
    <source>
        <dbReference type="ARBA" id="ARBA00022448"/>
    </source>
</evidence>
<dbReference type="CDD" id="cd03255">
    <property type="entry name" value="ABC_MJ0796_LolCDE_FtsE"/>
    <property type="match status" value="1"/>
</dbReference>
<evidence type="ECO:0000313" key="6">
    <source>
        <dbReference type="EMBL" id="MER6981230.1"/>
    </source>
</evidence>
<dbReference type="RefSeq" id="WP_244217338.1">
    <property type="nucleotide sequence ID" value="NZ_MUBM01000202.1"/>
</dbReference>
<dbReference type="InterPro" id="IPR003593">
    <property type="entry name" value="AAA+_ATPase"/>
</dbReference>
<gene>
    <name evidence="6" type="ORF">ABT317_30715</name>
</gene>
<dbReference type="PANTHER" id="PTHR24220">
    <property type="entry name" value="IMPORT ATP-BINDING PROTEIN"/>
    <property type="match status" value="1"/>
</dbReference>
<dbReference type="PANTHER" id="PTHR24220:SF685">
    <property type="entry name" value="ABC TRANSPORTER RELATED"/>
    <property type="match status" value="1"/>
</dbReference>
<accession>A0ABV1WAQ3</accession>
<keyword evidence="7" id="KW-1185">Reference proteome</keyword>
<keyword evidence="2" id="KW-0547">Nucleotide-binding</keyword>
<comment type="caution">
    <text evidence="6">The sequence shown here is derived from an EMBL/GenBank/DDBJ whole genome shotgun (WGS) entry which is preliminary data.</text>
</comment>
<dbReference type="SUPFAM" id="SSF52540">
    <property type="entry name" value="P-loop containing nucleoside triphosphate hydrolases"/>
    <property type="match status" value="1"/>
</dbReference>
<dbReference type="InterPro" id="IPR003439">
    <property type="entry name" value="ABC_transporter-like_ATP-bd"/>
</dbReference>
<dbReference type="SMART" id="SM00382">
    <property type="entry name" value="AAA"/>
    <property type="match status" value="1"/>
</dbReference>
<dbReference type="GO" id="GO:0005524">
    <property type="term" value="F:ATP binding"/>
    <property type="evidence" value="ECO:0007669"/>
    <property type="project" value="UniProtKB-KW"/>
</dbReference>
<dbReference type="InterPro" id="IPR027417">
    <property type="entry name" value="P-loop_NTPase"/>
</dbReference>
<feature type="domain" description="ABC transporter" evidence="5">
    <location>
        <begin position="33"/>
        <end position="270"/>
    </location>
</feature>
<evidence type="ECO:0000256" key="2">
    <source>
        <dbReference type="ARBA" id="ARBA00022741"/>
    </source>
</evidence>
<protein>
    <submittedName>
        <fullName evidence="6">ABC transporter ATP-binding protein</fullName>
    </submittedName>
</protein>
<feature type="region of interest" description="Disordered" evidence="4">
    <location>
        <begin position="1"/>
        <end position="32"/>
    </location>
</feature>
<organism evidence="6 7">
    <name type="scientific">Streptomyces carpinensis</name>
    <dbReference type="NCBI Taxonomy" id="66369"/>
    <lineage>
        <taxon>Bacteria</taxon>
        <taxon>Bacillati</taxon>
        <taxon>Actinomycetota</taxon>
        <taxon>Actinomycetes</taxon>
        <taxon>Kitasatosporales</taxon>
        <taxon>Streptomycetaceae</taxon>
        <taxon>Streptomyces</taxon>
    </lineage>
</organism>
<dbReference type="PROSITE" id="PS50893">
    <property type="entry name" value="ABC_TRANSPORTER_2"/>
    <property type="match status" value="1"/>
</dbReference>
<dbReference type="EMBL" id="JBEPCU010000717">
    <property type="protein sequence ID" value="MER6981230.1"/>
    <property type="molecule type" value="Genomic_DNA"/>
</dbReference>
<dbReference type="InterPro" id="IPR017911">
    <property type="entry name" value="MacB-like_ATP-bd"/>
</dbReference>
<name>A0ABV1WAQ3_9ACTN</name>
<evidence type="ECO:0000313" key="7">
    <source>
        <dbReference type="Proteomes" id="UP001458415"/>
    </source>
</evidence>
<evidence type="ECO:0000256" key="4">
    <source>
        <dbReference type="SAM" id="MobiDB-lite"/>
    </source>
</evidence>
<keyword evidence="1" id="KW-0813">Transport</keyword>
<dbReference type="Pfam" id="PF00005">
    <property type="entry name" value="ABC_tran"/>
    <property type="match status" value="1"/>
</dbReference>
<reference evidence="6 7" key="1">
    <citation type="submission" date="2024-06" db="EMBL/GenBank/DDBJ databases">
        <title>The Natural Products Discovery Center: Release of the First 8490 Sequenced Strains for Exploring Actinobacteria Biosynthetic Diversity.</title>
        <authorList>
            <person name="Kalkreuter E."/>
            <person name="Kautsar S.A."/>
            <person name="Yang D."/>
            <person name="Bader C.D."/>
            <person name="Teijaro C.N."/>
            <person name="Fluegel L."/>
            <person name="Davis C.M."/>
            <person name="Simpson J.R."/>
            <person name="Lauterbach L."/>
            <person name="Steele A.D."/>
            <person name="Gui C."/>
            <person name="Meng S."/>
            <person name="Li G."/>
            <person name="Viehrig K."/>
            <person name="Ye F."/>
            <person name="Su P."/>
            <person name="Kiefer A.F."/>
            <person name="Nichols A."/>
            <person name="Cepeda A.J."/>
            <person name="Yan W."/>
            <person name="Fan B."/>
            <person name="Jiang Y."/>
            <person name="Adhikari A."/>
            <person name="Zheng C.-J."/>
            <person name="Schuster L."/>
            <person name="Cowan T.M."/>
            <person name="Smanski M.J."/>
            <person name="Chevrette M.G."/>
            <person name="De Carvalho L.P.S."/>
            <person name="Shen B."/>
        </authorList>
    </citation>
    <scope>NUCLEOTIDE SEQUENCE [LARGE SCALE GENOMIC DNA]</scope>
    <source>
        <strain evidence="6 7">NPDC000634</strain>
    </source>
</reference>
<dbReference type="Gene3D" id="3.40.50.300">
    <property type="entry name" value="P-loop containing nucleotide triphosphate hydrolases"/>
    <property type="match status" value="1"/>
</dbReference>
<feature type="region of interest" description="Disordered" evidence="4">
    <location>
        <begin position="287"/>
        <end position="325"/>
    </location>
</feature>